<dbReference type="Gene3D" id="3.40.50.150">
    <property type="entry name" value="Vaccinia Virus protein VP39"/>
    <property type="match status" value="1"/>
</dbReference>
<keyword evidence="3" id="KW-1185">Reference proteome</keyword>
<dbReference type="RefSeq" id="XP_067483023.1">
    <property type="nucleotide sequence ID" value="XM_067623864.1"/>
</dbReference>
<dbReference type="OrthoDB" id="417697at2759"/>
<accession>A0A1L9UVY7</accession>
<dbReference type="VEuPathDB" id="FungiDB:ASPBRDRAFT_38075"/>
<feature type="domain" description="Methyltransferase" evidence="1">
    <location>
        <begin position="48"/>
        <end position="143"/>
    </location>
</feature>
<dbReference type="OMA" id="CWAFTRW"/>
<dbReference type="EMBL" id="KV878680">
    <property type="protein sequence ID" value="OJJ75776.1"/>
    <property type="molecule type" value="Genomic_DNA"/>
</dbReference>
<dbReference type="InterPro" id="IPR041698">
    <property type="entry name" value="Methyltransf_25"/>
</dbReference>
<dbReference type="GeneID" id="93576352"/>
<dbReference type="AlphaFoldDB" id="A0A1L9UVY7"/>
<name>A0A1L9UVY7_ASPBC</name>
<dbReference type="CDD" id="cd02440">
    <property type="entry name" value="AdoMet_MTases"/>
    <property type="match status" value="1"/>
</dbReference>
<dbReference type="InterPro" id="IPR029063">
    <property type="entry name" value="SAM-dependent_MTases_sf"/>
</dbReference>
<proteinExistence type="predicted"/>
<dbReference type="PANTHER" id="PTHR43591">
    <property type="entry name" value="METHYLTRANSFERASE"/>
    <property type="match status" value="1"/>
</dbReference>
<protein>
    <recommendedName>
        <fullName evidence="1">Methyltransferase domain-containing protein</fullName>
    </recommendedName>
</protein>
<gene>
    <name evidence="2" type="ORF">ASPBRDRAFT_38075</name>
</gene>
<evidence type="ECO:0000259" key="1">
    <source>
        <dbReference type="Pfam" id="PF13649"/>
    </source>
</evidence>
<evidence type="ECO:0000313" key="2">
    <source>
        <dbReference type="EMBL" id="OJJ75776.1"/>
    </source>
</evidence>
<dbReference type="SUPFAM" id="SSF53335">
    <property type="entry name" value="S-adenosyl-L-methionine-dependent methyltransferases"/>
    <property type="match status" value="1"/>
</dbReference>
<dbReference type="PANTHER" id="PTHR43591:SF110">
    <property type="entry name" value="RHODANESE DOMAIN-CONTAINING PROTEIN"/>
    <property type="match status" value="1"/>
</dbReference>
<organism evidence="2 3">
    <name type="scientific">Aspergillus brasiliensis (strain CBS 101740 / IMI 381727 / IBT 21946)</name>
    <dbReference type="NCBI Taxonomy" id="767769"/>
    <lineage>
        <taxon>Eukaryota</taxon>
        <taxon>Fungi</taxon>
        <taxon>Dikarya</taxon>
        <taxon>Ascomycota</taxon>
        <taxon>Pezizomycotina</taxon>
        <taxon>Eurotiomycetes</taxon>
        <taxon>Eurotiomycetidae</taxon>
        <taxon>Eurotiales</taxon>
        <taxon>Aspergillaceae</taxon>
        <taxon>Aspergillus</taxon>
        <taxon>Aspergillus subgen. Circumdati</taxon>
    </lineage>
</organism>
<sequence length="274" mass="31126">MSEKPNYVLARDYLDNNRLNLHHYLITELFGYHIHPDIPIKDNNNLRIADVGTGTGVWITDLARRLPASVQLDALDISFDSAPPAEWLPSNVKTFKWDVKQDVPEELVGVYDVVHIRLFIFVLLDAEVQSVLERILKLLKPGGYIQWTEVDMGSTRTESTHPANSTEALTKMIRLSEGQDERLRPRWVPNLASKMATAGYENVKEDARDAPPHLALALHDCNIMIHETFARKFKNPQTAQVLNELIPEVEKETKEGSCLAHTRYTVVGRKPLTQ</sequence>
<dbReference type="Proteomes" id="UP000184499">
    <property type="component" value="Unassembled WGS sequence"/>
</dbReference>
<dbReference type="Pfam" id="PF13649">
    <property type="entry name" value="Methyltransf_25"/>
    <property type="match status" value="1"/>
</dbReference>
<reference evidence="3" key="1">
    <citation type="journal article" date="2017" name="Genome Biol.">
        <title>Comparative genomics reveals high biological diversity and specific adaptations in the industrially and medically important fungal genus Aspergillus.</title>
        <authorList>
            <person name="de Vries R.P."/>
            <person name="Riley R."/>
            <person name="Wiebenga A."/>
            <person name="Aguilar-Osorio G."/>
            <person name="Amillis S."/>
            <person name="Uchima C.A."/>
            <person name="Anderluh G."/>
            <person name="Asadollahi M."/>
            <person name="Askin M."/>
            <person name="Barry K."/>
            <person name="Battaglia E."/>
            <person name="Bayram O."/>
            <person name="Benocci T."/>
            <person name="Braus-Stromeyer S.A."/>
            <person name="Caldana C."/>
            <person name="Canovas D."/>
            <person name="Cerqueira G.C."/>
            <person name="Chen F."/>
            <person name="Chen W."/>
            <person name="Choi C."/>
            <person name="Clum A."/>
            <person name="Dos Santos R.A."/>
            <person name="Damasio A.R."/>
            <person name="Diallinas G."/>
            <person name="Emri T."/>
            <person name="Fekete E."/>
            <person name="Flipphi M."/>
            <person name="Freyberg S."/>
            <person name="Gallo A."/>
            <person name="Gournas C."/>
            <person name="Habgood R."/>
            <person name="Hainaut M."/>
            <person name="Harispe M.L."/>
            <person name="Henrissat B."/>
            <person name="Hilden K.S."/>
            <person name="Hope R."/>
            <person name="Hossain A."/>
            <person name="Karabika E."/>
            <person name="Karaffa L."/>
            <person name="Karanyi Z."/>
            <person name="Krasevec N."/>
            <person name="Kuo A."/>
            <person name="Kusch H."/>
            <person name="LaButti K."/>
            <person name="Lagendijk E.L."/>
            <person name="Lapidus A."/>
            <person name="Levasseur A."/>
            <person name="Lindquist E."/>
            <person name="Lipzen A."/>
            <person name="Logrieco A.F."/>
            <person name="MacCabe A."/>
            <person name="Maekelae M.R."/>
            <person name="Malavazi I."/>
            <person name="Melin P."/>
            <person name="Meyer V."/>
            <person name="Mielnichuk N."/>
            <person name="Miskei M."/>
            <person name="Molnar A.P."/>
            <person name="Mule G."/>
            <person name="Ngan C.Y."/>
            <person name="Orejas M."/>
            <person name="Orosz E."/>
            <person name="Ouedraogo J.P."/>
            <person name="Overkamp K.M."/>
            <person name="Park H.-S."/>
            <person name="Perrone G."/>
            <person name="Piumi F."/>
            <person name="Punt P.J."/>
            <person name="Ram A.F."/>
            <person name="Ramon A."/>
            <person name="Rauscher S."/>
            <person name="Record E."/>
            <person name="Riano-Pachon D.M."/>
            <person name="Robert V."/>
            <person name="Roehrig J."/>
            <person name="Ruller R."/>
            <person name="Salamov A."/>
            <person name="Salih N.S."/>
            <person name="Samson R.A."/>
            <person name="Sandor E."/>
            <person name="Sanguinetti M."/>
            <person name="Schuetze T."/>
            <person name="Sepcic K."/>
            <person name="Shelest E."/>
            <person name="Sherlock G."/>
            <person name="Sophianopoulou V."/>
            <person name="Squina F.M."/>
            <person name="Sun H."/>
            <person name="Susca A."/>
            <person name="Todd R.B."/>
            <person name="Tsang A."/>
            <person name="Unkles S.E."/>
            <person name="van de Wiele N."/>
            <person name="van Rossen-Uffink D."/>
            <person name="Oliveira J.V."/>
            <person name="Vesth T.C."/>
            <person name="Visser J."/>
            <person name="Yu J.-H."/>
            <person name="Zhou M."/>
            <person name="Andersen M.R."/>
            <person name="Archer D.B."/>
            <person name="Baker S.E."/>
            <person name="Benoit I."/>
            <person name="Brakhage A.A."/>
            <person name="Braus G.H."/>
            <person name="Fischer R."/>
            <person name="Frisvad J.C."/>
            <person name="Goldman G.H."/>
            <person name="Houbraken J."/>
            <person name="Oakley B."/>
            <person name="Pocsi I."/>
            <person name="Scazzocchio C."/>
            <person name="Seiboth B."/>
            <person name="vanKuyk P.A."/>
            <person name="Wortman J."/>
            <person name="Dyer P.S."/>
            <person name="Grigoriev I.V."/>
        </authorList>
    </citation>
    <scope>NUCLEOTIDE SEQUENCE [LARGE SCALE GENOMIC DNA]</scope>
    <source>
        <strain evidence="3">CBS 101740 / IMI 381727 / IBT 21946</strain>
    </source>
</reference>
<evidence type="ECO:0000313" key="3">
    <source>
        <dbReference type="Proteomes" id="UP000184499"/>
    </source>
</evidence>
<dbReference type="STRING" id="767769.A0A1L9UVY7"/>